<dbReference type="PANTHER" id="PTHR18952:SF265">
    <property type="entry name" value="CARBONIC ANHYDRASE"/>
    <property type="match status" value="1"/>
</dbReference>
<feature type="signal peptide" evidence="9">
    <location>
        <begin position="1"/>
        <end position="20"/>
    </location>
</feature>
<evidence type="ECO:0000256" key="7">
    <source>
        <dbReference type="SAM" id="Coils"/>
    </source>
</evidence>
<dbReference type="GO" id="GO:0008270">
    <property type="term" value="F:zinc ion binding"/>
    <property type="evidence" value="ECO:0007669"/>
    <property type="project" value="InterPro"/>
</dbReference>
<dbReference type="SUPFAM" id="SSF51069">
    <property type="entry name" value="Carbonic anhydrase"/>
    <property type="match status" value="1"/>
</dbReference>
<evidence type="ECO:0000256" key="1">
    <source>
        <dbReference type="ARBA" id="ARBA00010718"/>
    </source>
</evidence>
<dbReference type="InterPro" id="IPR001148">
    <property type="entry name" value="CA_dom"/>
</dbReference>
<comment type="caution">
    <text evidence="11">The sequence shown here is derived from an EMBL/GenBank/DDBJ whole genome shotgun (WGS) entry which is preliminary data.</text>
</comment>
<keyword evidence="12" id="KW-1185">Reference proteome</keyword>
<organism evidence="11 12">
    <name type="scientific">Symbiodinium pilosum</name>
    <name type="common">Dinoflagellate</name>
    <dbReference type="NCBI Taxonomy" id="2952"/>
    <lineage>
        <taxon>Eukaryota</taxon>
        <taxon>Sar</taxon>
        <taxon>Alveolata</taxon>
        <taxon>Dinophyceae</taxon>
        <taxon>Suessiales</taxon>
        <taxon>Symbiodiniaceae</taxon>
        <taxon>Symbiodinium</taxon>
    </lineage>
</organism>
<keyword evidence="7" id="KW-0175">Coiled coil</keyword>
<evidence type="ECO:0000256" key="9">
    <source>
        <dbReference type="SAM" id="SignalP"/>
    </source>
</evidence>
<dbReference type="EMBL" id="CAJNIZ010046704">
    <property type="protein sequence ID" value="CAE7754655.1"/>
    <property type="molecule type" value="Genomic_DNA"/>
</dbReference>
<evidence type="ECO:0000256" key="6">
    <source>
        <dbReference type="ARBA" id="ARBA00048348"/>
    </source>
</evidence>
<evidence type="ECO:0000256" key="2">
    <source>
        <dbReference type="ARBA" id="ARBA00012925"/>
    </source>
</evidence>
<feature type="region of interest" description="Disordered" evidence="8">
    <location>
        <begin position="647"/>
        <end position="683"/>
    </location>
</feature>
<feature type="chain" id="PRO_5032568213" description="carbonic anhydrase" evidence="9">
    <location>
        <begin position="21"/>
        <end position="683"/>
    </location>
</feature>
<reference evidence="11" key="1">
    <citation type="submission" date="2021-02" db="EMBL/GenBank/DDBJ databases">
        <authorList>
            <person name="Dougan E. K."/>
            <person name="Rhodes N."/>
            <person name="Thang M."/>
            <person name="Chan C."/>
        </authorList>
    </citation>
    <scope>NUCLEOTIDE SEQUENCE</scope>
</reference>
<dbReference type="SMART" id="SM01057">
    <property type="entry name" value="Carb_anhydrase"/>
    <property type="match status" value="1"/>
</dbReference>
<dbReference type="InterPro" id="IPR036398">
    <property type="entry name" value="CA_dom_sf"/>
</dbReference>
<name>A0A812XYX2_SYMPI</name>
<keyword evidence="5" id="KW-0456">Lyase</keyword>
<evidence type="ECO:0000256" key="8">
    <source>
        <dbReference type="SAM" id="MobiDB-lite"/>
    </source>
</evidence>
<evidence type="ECO:0000313" key="12">
    <source>
        <dbReference type="Proteomes" id="UP000649617"/>
    </source>
</evidence>
<dbReference type="OrthoDB" id="429145at2759"/>
<evidence type="ECO:0000256" key="4">
    <source>
        <dbReference type="ARBA" id="ARBA00022833"/>
    </source>
</evidence>
<comment type="catalytic activity">
    <reaction evidence="6">
        <text>hydrogencarbonate + H(+) = CO2 + H2O</text>
        <dbReference type="Rhea" id="RHEA:10748"/>
        <dbReference type="ChEBI" id="CHEBI:15377"/>
        <dbReference type="ChEBI" id="CHEBI:15378"/>
        <dbReference type="ChEBI" id="CHEBI:16526"/>
        <dbReference type="ChEBI" id="CHEBI:17544"/>
        <dbReference type="EC" id="4.2.1.1"/>
    </reaction>
</comment>
<keyword evidence="4" id="KW-0862">Zinc</keyword>
<keyword evidence="9" id="KW-0732">Signal</keyword>
<protein>
    <recommendedName>
        <fullName evidence="2">carbonic anhydrase</fullName>
        <ecNumber evidence="2">4.2.1.1</ecNumber>
    </recommendedName>
</protein>
<dbReference type="Gene3D" id="3.10.200.10">
    <property type="entry name" value="Alpha carbonic anhydrase"/>
    <property type="match status" value="1"/>
</dbReference>
<gene>
    <name evidence="11" type="ORF">SPIL2461_LOCUS21903</name>
</gene>
<feature type="coiled-coil region" evidence="7">
    <location>
        <begin position="307"/>
        <end position="341"/>
    </location>
</feature>
<dbReference type="GO" id="GO:0004089">
    <property type="term" value="F:carbonate dehydratase activity"/>
    <property type="evidence" value="ECO:0007669"/>
    <property type="project" value="UniProtKB-EC"/>
</dbReference>
<sequence length="683" mass="73280">MGRRPVLLAILIHKYLVAGAGNVGCTTITGSSGPRYRWAMQNPSLVAPVFLDYEIHEYKSPLMASLNDGALVISAPVDMTANFNFSDGTNDPQKYLLQSIQLRKPAMVAEGTKQELSHELEVVLVHREVTGTGYFANVIVPVEVSAEPGLDLLAPLVNQAELPTQVGETQPVLVSNLLPLKLEHVYQGVSFQHFWGQIATSCNQTMAGSRILMRNATMATSKPILQKILTSLEWTPSVVPVIPPSQTWMVQPCPRGGTCTIPAATNLTSQLSEATLVLQQDTTKLEAAKQAMDASLVALTSNTSNVSNDAYNQAKRHRDDLRNAEAAVDGATRTVETLQTQISSAKSAVWDSDAPAQANQASTTSTASLVTNTTTTTSVSPAVAATPSFLESKSQACSTDNVAAPLEVELNQVEHVDAATSGASEALLFWRLSSTPLRPAEAAAAETSAEAPRLRVANLGDRLRISAAKPIMVLLVHGKELPISFADISIPGEHSLSGRRADAEIQLVHLPADPAQSLAVALLLDAGDGDNVWLQHVTALPRAGEIAEVQGSDPMLMHPAFSRGVAGHYYRYNGRLLKSQCARVRWHVLEERGHISSQQLLALREVLRPPASANSFSDPSALLPIVLPRHSKVSLASVRQVTQTLPVASVTDSNREPPEPPAPHLKSLLLSLPRRKRGTELSP</sequence>
<evidence type="ECO:0000256" key="3">
    <source>
        <dbReference type="ARBA" id="ARBA00022723"/>
    </source>
</evidence>
<accession>A0A812XYX2</accession>
<keyword evidence="3" id="KW-0479">Metal-binding</keyword>
<dbReference type="Pfam" id="PF00194">
    <property type="entry name" value="Carb_anhydrase"/>
    <property type="match status" value="1"/>
</dbReference>
<dbReference type="AlphaFoldDB" id="A0A812XYX2"/>
<dbReference type="EC" id="4.2.1.1" evidence="2"/>
<evidence type="ECO:0000259" key="10">
    <source>
        <dbReference type="SMART" id="SM01057"/>
    </source>
</evidence>
<dbReference type="Proteomes" id="UP000649617">
    <property type="component" value="Unassembled WGS sequence"/>
</dbReference>
<dbReference type="InterPro" id="IPR023561">
    <property type="entry name" value="Carbonic_anhydrase_a-class"/>
</dbReference>
<feature type="domain" description="Alpha-carbonic anhydrase" evidence="10">
    <location>
        <begin position="430"/>
        <end position="618"/>
    </location>
</feature>
<comment type="similarity">
    <text evidence="1">Belongs to the alpha-carbonic anhydrase family.</text>
</comment>
<proteinExistence type="inferred from homology"/>
<evidence type="ECO:0000313" key="11">
    <source>
        <dbReference type="EMBL" id="CAE7754655.1"/>
    </source>
</evidence>
<dbReference type="PANTHER" id="PTHR18952">
    <property type="entry name" value="CARBONIC ANHYDRASE"/>
    <property type="match status" value="1"/>
</dbReference>
<evidence type="ECO:0000256" key="5">
    <source>
        <dbReference type="ARBA" id="ARBA00023239"/>
    </source>
</evidence>